<dbReference type="EMBL" id="JAOZEW010000005">
    <property type="protein sequence ID" value="MCV9927331.1"/>
    <property type="molecule type" value="Genomic_DNA"/>
</dbReference>
<comment type="caution">
    <text evidence="1">The sequence shown here is derived from an EMBL/GenBank/DDBJ whole genome shotgun (WGS) entry which is preliminary data.</text>
</comment>
<dbReference type="RefSeq" id="WP_264205497.1">
    <property type="nucleotide sequence ID" value="NZ_JAOZEW010000005.1"/>
</dbReference>
<accession>A0A9X2ZA96</accession>
<proteinExistence type="predicted"/>
<sequence>MLNIQALNSTTNYTIYLKNEGSGGKNFWCFLEKPEGVPNDAVFANSSASLYVLPNYGGINKFTIPLQYSLGAGASNKAVGLGVQIDASIIQDAQLKETWEAQYATIPPKQGPNLNLVQGQKSSDGTIGILSNDFDKGINENGKWFSNMSFGIQTQNGFLGVTWSPSPNDDHTITPKFSFYIATGSFTSYELADIATISRKSAKVEISSFKNLEATITLTGKGEWLVTPGKR</sequence>
<dbReference type="AlphaFoldDB" id="A0A9X2ZA96"/>
<gene>
    <name evidence="1" type="ORF">OIU83_06695</name>
</gene>
<evidence type="ECO:0000313" key="1">
    <source>
        <dbReference type="EMBL" id="MCV9927331.1"/>
    </source>
</evidence>
<reference evidence="1" key="1">
    <citation type="submission" date="2022-10" db="EMBL/GenBank/DDBJ databases">
        <title>Two novel species of Flavobacterium.</title>
        <authorList>
            <person name="Liu Q."/>
            <person name="Xin Y.-H."/>
        </authorList>
    </citation>
    <scope>NUCLEOTIDE SEQUENCE</scope>
    <source>
        <strain evidence="1">LS1R49</strain>
    </source>
</reference>
<organism evidence="1 2">
    <name type="scientific">Flavobacterium shii</name>
    <dbReference type="NCBI Taxonomy" id="2987687"/>
    <lineage>
        <taxon>Bacteria</taxon>
        <taxon>Pseudomonadati</taxon>
        <taxon>Bacteroidota</taxon>
        <taxon>Flavobacteriia</taxon>
        <taxon>Flavobacteriales</taxon>
        <taxon>Flavobacteriaceae</taxon>
        <taxon>Flavobacterium</taxon>
    </lineage>
</organism>
<keyword evidence="2" id="KW-1185">Reference proteome</keyword>
<name>A0A9X2ZA96_9FLAO</name>
<protein>
    <submittedName>
        <fullName evidence="1">Uncharacterized protein</fullName>
    </submittedName>
</protein>
<dbReference type="Proteomes" id="UP001151079">
    <property type="component" value="Unassembled WGS sequence"/>
</dbReference>
<evidence type="ECO:0000313" key="2">
    <source>
        <dbReference type="Proteomes" id="UP001151079"/>
    </source>
</evidence>